<evidence type="ECO:0000313" key="1">
    <source>
        <dbReference type="EMBL" id="RVD93465.1"/>
    </source>
</evidence>
<proteinExistence type="predicted"/>
<gene>
    <name evidence="1" type="ORF">TUBRATIS_000010</name>
</gene>
<keyword evidence="2" id="KW-1185">Reference proteome</keyword>
<protein>
    <submittedName>
        <fullName evidence="1">Uncharacterized protein</fullName>
    </submittedName>
</protein>
<name>A0A437AQD7_9MICR</name>
<evidence type="ECO:0000313" key="2">
    <source>
        <dbReference type="Proteomes" id="UP000282876"/>
    </source>
</evidence>
<accession>A0A437AQD7</accession>
<dbReference type="Proteomes" id="UP000282876">
    <property type="component" value="Unassembled WGS sequence"/>
</dbReference>
<reference evidence="1 2" key="1">
    <citation type="submission" date="2018-10" db="EMBL/GenBank/DDBJ databases">
        <title>Draft genome sequence of the microsporidian Tubulinosema ratisbonensis.</title>
        <authorList>
            <person name="Polonais V."/>
            <person name="Peyretaillade E."/>
            <person name="Niehus S."/>
            <person name="Wawrzyniak I."/>
            <person name="Franchet A."/>
            <person name="Gaspin C."/>
            <person name="Reichstadt M."/>
            <person name="Belser C."/>
            <person name="Labadie K."/>
            <person name="Delbac F."/>
            <person name="Ferrandon D."/>
        </authorList>
    </citation>
    <scope>NUCLEOTIDE SEQUENCE [LARGE SCALE GENOMIC DNA]</scope>
    <source>
        <strain evidence="1 2">Franzen</strain>
    </source>
</reference>
<comment type="caution">
    <text evidence="1">The sequence shown here is derived from an EMBL/GenBank/DDBJ whole genome shotgun (WGS) entry which is preliminary data.</text>
</comment>
<dbReference type="EMBL" id="RCSS01000001">
    <property type="protein sequence ID" value="RVD93465.1"/>
    <property type="molecule type" value="Genomic_DNA"/>
</dbReference>
<dbReference type="VEuPathDB" id="MicrosporidiaDB:TUBRATIS_000010"/>
<sequence>MRIIPSFLQRTLKLDTTPYFLPINSIITTRRGQNSCHEVEVLAAFNETISKRISDSIMPDNEEVGLGSLSEMEIRLEQTEISCPKISSTKTKNNLKNIYFQKAIEYMDLNSESSNNHKIIKEIHKLNKRINKINHKVKFILRLLN</sequence>
<organism evidence="1 2">
    <name type="scientific">Tubulinosema ratisbonensis</name>
    <dbReference type="NCBI Taxonomy" id="291195"/>
    <lineage>
        <taxon>Eukaryota</taxon>
        <taxon>Fungi</taxon>
        <taxon>Fungi incertae sedis</taxon>
        <taxon>Microsporidia</taxon>
        <taxon>Tubulinosematoidea</taxon>
        <taxon>Tubulinosematidae</taxon>
        <taxon>Tubulinosema</taxon>
    </lineage>
</organism>
<dbReference type="AlphaFoldDB" id="A0A437AQD7"/>